<evidence type="ECO:0000313" key="7">
    <source>
        <dbReference type="Proteomes" id="UP000831537"/>
    </source>
</evidence>
<sequence length="301" mass="32637">MILDCAVIGGGPAGLNASLVLGRAKLQTIVFDDNQARNNVTHASHGFITRDGIDPAAFKQAGLTDLAKYPNVEVKHQRIKTISRAKDVFLLETENNESFYSKRIVLATGLKDIMPAIHSITSFYGTSIFSCPFCDGWEMRDKRLVVLAEDERAFHMAKMVFNWSQDLIVCTNGKQVVSGEQKQILTKHGIDVIEQSISEMSGEDGYLRIIHFTNGGEIDRDGGIVMTGLQQASPLAEQLGCTLDHNGGVESDEFGRTAIPGVYAAGDMKLTGPSQLIMAASEGSKVAAAIVRDIVEEGFSK</sequence>
<dbReference type="InterPro" id="IPR023753">
    <property type="entry name" value="FAD/NAD-binding_dom"/>
</dbReference>
<evidence type="ECO:0000313" key="6">
    <source>
        <dbReference type="EMBL" id="UOQ86591.1"/>
    </source>
</evidence>
<dbReference type="Gene3D" id="3.50.50.60">
    <property type="entry name" value="FAD/NAD(P)-binding domain"/>
    <property type="match status" value="2"/>
</dbReference>
<dbReference type="SUPFAM" id="SSF51905">
    <property type="entry name" value="FAD/NAD(P)-binding domain"/>
    <property type="match status" value="1"/>
</dbReference>
<name>A0ABY4GQB0_9BACI</name>
<keyword evidence="4" id="KW-0560">Oxidoreductase</keyword>
<comment type="cofactor">
    <cofactor evidence="1">
        <name>FAD</name>
        <dbReference type="ChEBI" id="CHEBI:57692"/>
    </cofactor>
</comment>
<dbReference type="RefSeq" id="WP_244746956.1">
    <property type="nucleotide sequence ID" value="NZ_CP095071.1"/>
</dbReference>
<evidence type="ECO:0000256" key="3">
    <source>
        <dbReference type="ARBA" id="ARBA00022630"/>
    </source>
</evidence>
<dbReference type="PANTHER" id="PTHR48105">
    <property type="entry name" value="THIOREDOXIN REDUCTASE 1-RELATED-RELATED"/>
    <property type="match status" value="1"/>
</dbReference>
<reference evidence="6 7" key="1">
    <citation type="submission" date="2022-04" db="EMBL/GenBank/DDBJ databases">
        <title>Gracilibacillus sp. isolated from saltern.</title>
        <authorList>
            <person name="Won M."/>
            <person name="Lee C.-M."/>
            <person name="Woen H.-Y."/>
            <person name="Kwon S.-W."/>
        </authorList>
    </citation>
    <scope>NUCLEOTIDE SEQUENCE [LARGE SCALE GENOMIC DNA]</scope>
    <source>
        <strain evidence="6 7">SSPM10-3</strain>
    </source>
</reference>
<gene>
    <name evidence="6" type="ORF">MUN87_06805</name>
</gene>
<dbReference type="InterPro" id="IPR050097">
    <property type="entry name" value="Ferredoxin-NADP_redctase_2"/>
</dbReference>
<dbReference type="Proteomes" id="UP000831537">
    <property type="component" value="Chromosome"/>
</dbReference>
<evidence type="ECO:0000256" key="1">
    <source>
        <dbReference type="ARBA" id="ARBA00001974"/>
    </source>
</evidence>
<dbReference type="Pfam" id="PF07992">
    <property type="entry name" value="Pyr_redox_2"/>
    <property type="match status" value="1"/>
</dbReference>
<organism evidence="6 7">
    <name type="scientific">Gracilibacillus salinarum</name>
    <dbReference type="NCBI Taxonomy" id="2932255"/>
    <lineage>
        <taxon>Bacteria</taxon>
        <taxon>Bacillati</taxon>
        <taxon>Bacillota</taxon>
        <taxon>Bacilli</taxon>
        <taxon>Bacillales</taxon>
        <taxon>Bacillaceae</taxon>
        <taxon>Gracilibacillus</taxon>
    </lineage>
</organism>
<evidence type="ECO:0000256" key="4">
    <source>
        <dbReference type="ARBA" id="ARBA00023002"/>
    </source>
</evidence>
<evidence type="ECO:0000256" key="2">
    <source>
        <dbReference type="ARBA" id="ARBA00011738"/>
    </source>
</evidence>
<keyword evidence="3" id="KW-0285">Flavoprotein</keyword>
<comment type="subunit">
    <text evidence="2">Homodimer.</text>
</comment>
<dbReference type="PRINTS" id="PR00368">
    <property type="entry name" value="FADPNR"/>
</dbReference>
<dbReference type="PRINTS" id="PR00469">
    <property type="entry name" value="PNDRDTASEII"/>
</dbReference>
<keyword evidence="7" id="KW-1185">Reference proteome</keyword>
<proteinExistence type="predicted"/>
<dbReference type="InterPro" id="IPR036188">
    <property type="entry name" value="FAD/NAD-bd_sf"/>
</dbReference>
<protein>
    <submittedName>
        <fullName evidence="6">NAD(P)/FAD-dependent oxidoreductase</fullName>
    </submittedName>
</protein>
<feature type="domain" description="FAD/NAD(P)-binding" evidence="5">
    <location>
        <begin position="4"/>
        <end position="283"/>
    </location>
</feature>
<accession>A0ABY4GQB0</accession>
<evidence type="ECO:0000259" key="5">
    <source>
        <dbReference type="Pfam" id="PF07992"/>
    </source>
</evidence>
<dbReference type="EMBL" id="CP095071">
    <property type="protein sequence ID" value="UOQ86591.1"/>
    <property type="molecule type" value="Genomic_DNA"/>
</dbReference>